<dbReference type="AlphaFoldDB" id="A0AAV4UL33"/>
<comment type="caution">
    <text evidence="1">The sequence shown here is derived from an EMBL/GenBank/DDBJ whole genome shotgun (WGS) entry which is preliminary data.</text>
</comment>
<reference evidence="1 2" key="1">
    <citation type="submission" date="2021-06" db="EMBL/GenBank/DDBJ databases">
        <title>Caerostris darwini draft genome.</title>
        <authorList>
            <person name="Kono N."/>
            <person name="Arakawa K."/>
        </authorList>
    </citation>
    <scope>NUCLEOTIDE SEQUENCE [LARGE SCALE GENOMIC DNA]</scope>
</reference>
<sequence>MNKYLAPVAQNHGFRNRRKSVSTLNVIPLLVTSFRDVIFIGFESRHLRLPSHPLSALVRTLCKHLFPCRQTIFFREPVTVKKCSLNEKESHAGRAAKNGVEN</sequence>
<accession>A0AAV4UL33</accession>
<name>A0AAV4UL33_9ARAC</name>
<protein>
    <submittedName>
        <fullName evidence="1">Uncharacterized protein</fullName>
    </submittedName>
</protein>
<gene>
    <name evidence="1" type="ORF">CDAR_613191</name>
</gene>
<keyword evidence="2" id="KW-1185">Reference proteome</keyword>
<evidence type="ECO:0000313" key="1">
    <source>
        <dbReference type="EMBL" id="GIY58437.1"/>
    </source>
</evidence>
<dbReference type="Proteomes" id="UP001054837">
    <property type="component" value="Unassembled WGS sequence"/>
</dbReference>
<evidence type="ECO:0000313" key="2">
    <source>
        <dbReference type="Proteomes" id="UP001054837"/>
    </source>
</evidence>
<organism evidence="1 2">
    <name type="scientific">Caerostris darwini</name>
    <dbReference type="NCBI Taxonomy" id="1538125"/>
    <lineage>
        <taxon>Eukaryota</taxon>
        <taxon>Metazoa</taxon>
        <taxon>Ecdysozoa</taxon>
        <taxon>Arthropoda</taxon>
        <taxon>Chelicerata</taxon>
        <taxon>Arachnida</taxon>
        <taxon>Araneae</taxon>
        <taxon>Araneomorphae</taxon>
        <taxon>Entelegynae</taxon>
        <taxon>Araneoidea</taxon>
        <taxon>Araneidae</taxon>
        <taxon>Caerostris</taxon>
    </lineage>
</organism>
<dbReference type="EMBL" id="BPLQ01011499">
    <property type="protein sequence ID" value="GIY58437.1"/>
    <property type="molecule type" value="Genomic_DNA"/>
</dbReference>
<proteinExistence type="predicted"/>